<dbReference type="Proteomes" id="UP001200110">
    <property type="component" value="Unassembled WGS sequence"/>
</dbReference>
<name>A0ABS9IP57_9ACTN</name>
<dbReference type="InterPro" id="IPR051010">
    <property type="entry name" value="BCAA_transport"/>
</dbReference>
<dbReference type="PANTHER" id="PTHR30483">
    <property type="entry name" value="LEUCINE-SPECIFIC-BINDING PROTEIN"/>
    <property type="match status" value="1"/>
</dbReference>
<dbReference type="RefSeq" id="WP_236996546.1">
    <property type="nucleotide sequence ID" value="NZ_JAKKOR010000001.1"/>
</dbReference>
<reference evidence="5 6" key="1">
    <citation type="submission" date="2022-01" db="EMBL/GenBank/DDBJ databases">
        <authorList>
            <person name="Huang Y."/>
        </authorList>
    </citation>
    <scope>NUCLEOTIDE SEQUENCE [LARGE SCALE GENOMIC DNA]</scope>
    <source>
        <strain evidence="5 6">HY366</strain>
    </source>
</reference>
<evidence type="ECO:0000256" key="3">
    <source>
        <dbReference type="SAM" id="SignalP"/>
    </source>
</evidence>
<dbReference type="InterPro" id="IPR028081">
    <property type="entry name" value="Leu-bd"/>
</dbReference>
<dbReference type="SUPFAM" id="SSF53822">
    <property type="entry name" value="Periplasmic binding protein-like I"/>
    <property type="match status" value="1"/>
</dbReference>
<keyword evidence="6" id="KW-1185">Reference proteome</keyword>
<dbReference type="InterPro" id="IPR028082">
    <property type="entry name" value="Peripla_BP_I"/>
</dbReference>
<dbReference type="PANTHER" id="PTHR30483:SF6">
    <property type="entry name" value="PERIPLASMIC BINDING PROTEIN OF ABC TRANSPORTER FOR NATURAL AMINO ACIDS"/>
    <property type="match status" value="1"/>
</dbReference>
<comment type="caution">
    <text evidence="5">The sequence shown here is derived from an EMBL/GenBank/DDBJ whole genome shotgun (WGS) entry which is preliminary data.</text>
</comment>
<evidence type="ECO:0000259" key="4">
    <source>
        <dbReference type="Pfam" id="PF13458"/>
    </source>
</evidence>
<dbReference type="Gene3D" id="3.40.50.2300">
    <property type="match status" value="2"/>
</dbReference>
<dbReference type="EMBL" id="JAKKOR010000001">
    <property type="protein sequence ID" value="MCF8587330.1"/>
    <property type="molecule type" value="Genomic_DNA"/>
</dbReference>
<feature type="domain" description="Leucine-binding protein" evidence="4">
    <location>
        <begin position="60"/>
        <end position="385"/>
    </location>
</feature>
<dbReference type="CDD" id="cd06341">
    <property type="entry name" value="PBP1_ABC_ligand_binding-like"/>
    <property type="match status" value="1"/>
</dbReference>
<dbReference type="PROSITE" id="PS51257">
    <property type="entry name" value="PROKAR_LIPOPROTEIN"/>
    <property type="match status" value="1"/>
</dbReference>
<keyword evidence="2 3" id="KW-0732">Signal</keyword>
<accession>A0ABS9IP57</accession>
<dbReference type="Pfam" id="PF13458">
    <property type="entry name" value="Peripla_BP_6"/>
    <property type="match status" value="1"/>
</dbReference>
<organism evidence="5 6">
    <name type="scientific">Gordonia liuliyuniae</name>
    <dbReference type="NCBI Taxonomy" id="2911517"/>
    <lineage>
        <taxon>Bacteria</taxon>
        <taxon>Bacillati</taxon>
        <taxon>Actinomycetota</taxon>
        <taxon>Actinomycetes</taxon>
        <taxon>Mycobacteriales</taxon>
        <taxon>Gordoniaceae</taxon>
        <taxon>Gordonia</taxon>
    </lineage>
</organism>
<evidence type="ECO:0000256" key="2">
    <source>
        <dbReference type="ARBA" id="ARBA00022729"/>
    </source>
</evidence>
<proteinExistence type="inferred from homology"/>
<evidence type="ECO:0000313" key="5">
    <source>
        <dbReference type="EMBL" id="MCF8587330.1"/>
    </source>
</evidence>
<gene>
    <name evidence="5" type="ORF">L5G33_02470</name>
</gene>
<evidence type="ECO:0000256" key="1">
    <source>
        <dbReference type="ARBA" id="ARBA00010062"/>
    </source>
</evidence>
<feature type="chain" id="PRO_5046073377" evidence="3">
    <location>
        <begin position="30"/>
        <end position="415"/>
    </location>
</feature>
<comment type="similarity">
    <text evidence="1">Belongs to the leucine-binding protein family.</text>
</comment>
<feature type="signal peptide" evidence="3">
    <location>
        <begin position="1"/>
        <end position="29"/>
    </location>
</feature>
<sequence length="415" mass="41893">MRHLNARSTRRIAAALAASALVFGVAACADDSATDTQSDDAAISAAPDGTFAGKKAEGTPIKIGVINSEDGPAISQPEGRIAAEAAVKYANDNLGGIGGHPIETVICKSKEDTSSAADCANQMVEQKVAAVTVLNSAQGDVMEPIIAGAGIAYTGYNGVGGKELTSDSAFFWTGGFPGILTDMAKYAKQQGHDKATLFVTDNTGIVAATQSMGKPAFEASGVDLTITPIPLGTPDASSQVAAGVKDDPGMVGLVGDATMCSSTLKGLETVQYSGEKVVITACNDDSVIEGAGSALDGSKIMTTTDASGDDDESKAYRAVMAKYAPGETTEGSAQTGYQSMMGLIRAASSVKGEPTPESIITAIRSVKDVAVPLGGGGTMTCDGKMLPGLKAVCANFALVGDIDAEGSISNIGLLK</sequence>
<protein>
    <submittedName>
        <fullName evidence="5">ABC transporter substrate-binding protein</fullName>
    </submittedName>
</protein>
<evidence type="ECO:0000313" key="6">
    <source>
        <dbReference type="Proteomes" id="UP001200110"/>
    </source>
</evidence>